<proteinExistence type="inferred from homology"/>
<comment type="similarity">
    <text evidence="1">Belongs to the glycosyltransferase 64 family.</text>
</comment>
<evidence type="ECO:0000256" key="3">
    <source>
        <dbReference type="ARBA" id="ARBA00023157"/>
    </source>
</evidence>
<reference evidence="6" key="1">
    <citation type="submission" date="2019-10" db="EMBL/GenBank/DDBJ databases">
        <authorList>
            <person name="Zhang R."/>
            <person name="Pan Y."/>
            <person name="Wang J."/>
            <person name="Ma R."/>
            <person name="Yu S."/>
        </authorList>
    </citation>
    <scope>NUCLEOTIDE SEQUENCE</scope>
    <source>
        <strain evidence="6">LA-IB0</strain>
        <tissue evidence="6">Leaf</tissue>
    </source>
</reference>
<keyword evidence="4" id="KW-1133">Transmembrane helix</keyword>
<organism evidence="6 7">
    <name type="scientific">Buddleja alternifolia</name>
    <dbReference type="NCBI Taxonomy" id="168488"/>
    <lineage>
        <taxon>Eukaryota</taxon>
        <taxon>Viridiplantae</taxon>
        <taxon>Streptophyta</taxon>
        <taxon>Embryophyta</taxon>
        <taxon>Tracheophyta</taxon>
        <taxon>Spermatophyta</taxon>
        <taxon>Magnoliopsida</taxon>
        <taxon>eudicotyledons</taxon>
        <taxon>Gunneridae</taxon>
        <taxon>Pentapetalae</taxon>
        <taxon>asterids</taxon>
        <taxon>lamiids</taxon>
        <taxon>Lamiales</taxon>
        <taxon>Scrophulariaceae</taxon>
        <taxon>Buddlejeae</taxon>
        <taxon>Buddleja</taxon>
    </lineage>
</organism>
<dbReference type="InterPro" id="IPR015338">
    <property type="entry name" value="GT64_dom"/>
</dbReference>
<feature type="domain" description="Glycosyl transferase 64" evidence="5">
    <location>
        <begin position="49"/>
        <end position="301"/>
    </location>
</feature>
<keyword evidence="4" id="KW-0472">Membrane</keyword>
<dbReference type="Proteomes" id="UP000826271">
    <property type="component" value="Unassembled WGS sequence"/>
</dbReference>
<evidence type="ECO:0000313" key="7">
    <source>
        <dbReference type="Proteomes" id="UP000826271"/>
    </source>
</evidence>
<accession>A0AAV6WWD8</accession>
<dbReference type="Pfam" id="PF09258">
    <property type="entry name" value="Glyco_transf_64"/>
    <property type="match status" value="1"/>
</dbReference>
<name>A0AAV6WWD8_9LAMI</name>
<dbReference type="EMBL" id="WHWC01000010">
    <property type="protein sequence ID" value="KAG8375326.1"/>
    <property type="molecule type" value="Genomic_DNA"/>
</dbReference>
<keyword evidence="4" id="KW-0812">Transmembrane</keyword>
<dbReference type="PANTHER" id="PTHR48409:SF1">
    <property type="entry name" value="GLYCOSYLTRANSFERASE FAMILY PROTEIN 64 C3"/>
    <property type="match status" value="1"/>
</dbReference>
<feature type="transmembrane region" description="Helical" evidence="4">
    <location>
        <begin position="6"/>
        <end position="25"/>
    </location>
</feature>
<dbReference type="SUPFAM" id="SSF53448">
    <property type="entry name" value="Nucleotide-diphospho-sugar transferases"/>
    <property type="match status" value="1"/>
</dbReference>
<evidence type="ECO:0000256" key="1">
    <source>
        <dbReference type="ARBA" id="ARBA00008700"/>
    </source>
</evidence>
<dbReference type="InterPro" id="IPR029044">
    <property type="entry name" value="Nucleotide-diphossugar_trans"/>
</dbReference>
<sequence>MNITIYPFFLLLAVITSLHMPILVISPRLIPDPPCNKPDPTTLRPDQMTVIISGFSEHRIPLLHTIAAAYAAAPEVAAVVLLWCNPSTSPQTLAHLTQNLSAVVLRAPSASLNYRFYPWRIIKTKAVLICDDDVVPDAASVAFAFNVWRSDPDRAIGFFARSHAYDVASKTWIYVMEKDKYSIILTKLMILNIEYLEKYSCDEQYAEARRIVEEKNNCEDILMNFVVAEGIRKGPVMVAAEGGGIRDYGDARNDGVSEGVREVGLSSRRGEHRKRRGECIREFHKVLGKMPLKYSYGKIVNDVGEQGLCQKGGKLVHCDQQHFR</sequence>
<evidence type="ECO:0000256" key="4">
    <source>
        <dbReference type="SAM" id="Phobius"/>
    </source>
</evidence>
<gene>
    <name evidence="6" type="ORF">BUALT_Bualt10G0088600</name>
</gene>
<evidence type="ECO:0000259" key="5">
    <source>
        <dbReference type="Pfam" id="PF09258"/>
    </source>
</evidence>
<dbReference type="InterPro" id="IPR053318">
    <property type="entry name" value="GT64"/>
</dbReference>
<dbReference type="PANTHER" id="PTHR48409">
    <property type="entry name" value="GLYCOSYLTRANSFERASE FAMILY PROTEIN 64 C3"/>
    <property type="match status" value="1"/>
</dbReference>
<protein>
    <recommendedName>
        <fullName evidence="5">Glycosyl transferase 64 domain-containing protein</fullName>
    </recommendedName>
</protein>
<dbReference type="GO" id="GO:0016020">
    <property type="term" value="C:membrane"/>
    <property type="evidence" value="ECO:0007669"/>
    <property type="project" value="InterPro"/>
</dbReference>
<evidence type="ECO:0000256" key="2">
    <source>
        <dbReference type="ARBA" id="ARBA00022679"/>
    </source>
</evidence>
<dbReference type="GO" id="GO:0016757">
    <property type="term" value="F:glycosyltransferase activity"/>
    <property type="evidence" value="ECO:0007669"/>
    <property type="project" value="InterPro"/>
</dbReference>
<keyword evidence="3" id="KW-1015">Disulfide bond</keyword>
<dbReference type="AlphaFoldDB" id="A0AAV6WWD8"/>
<evidence type="ECO:0000313" key="6">
    <source>
        <dbReference type="EMBL" id="KAG8375326.1"/>
    </source>
</evidence>
<dbReference type="Gene3D" id="3.90.550.10">
    <property type="entry name" value="Spore Coat Polysaccharide Biosynthesis Protein SpsA, Chain A"/>
    <property type="match status" value="1"/>
</dbReference>
<comment type="caution">
    <text evidence="6">The sequence shown here is derived from an EMBL/GenBank/DDBJ whole genome shotgun (WGS) entry which is preliminary data.</text>
</comment>
<keyword evidence="7" id="KW-1185">Reference proteome</keyword>
<keyword evidence="2" id="KW-0808">Transferase</keyword>